<feature type="region of interest" description="Disordered" evidence="4">
    <location>
        <begin position="1"/>
        <end position="59"/>
    </location>
</feature>
<dbReference type="SUPFAM" id="SSF46785">
    <property type="entry name" value="Winged helix' DNA-binding domain"/>
    <property type="match status" value="1"/>
</dbReference>
<feature type="region of interest" description="Disordered" evidence="4">
    <location>
        <begin position="264"/>
        <end position="287"/>
    </location>
</feature>
<evidence type="ECO:0000256" key="1">
    <source>
        <dbReference type="ARBA" id="ARBA00023125"/>
    </source>
</evidence>
<feature type="compositionally biased region" description="Basic and acidic residues" evidence="4">
    <location>
        <begin position="112"/>
        <end position="125"/>
    </location>
</feature>
<evidence type="ECO:0000313" key="7">
    <source>
        <dbReference type="Proteomes" id="UP000813385"/>
    </source>
</evidence>
<dbReference type="PANTHER" id="PTHR11829">
    <property type="entry name" value="FORKHEAD BOX PROTEIN"/>
    <property type="match status" value="1"/>
</dbReference>
<protein>
    <recommendedName>
        <fullName evidence="5">Fork-head domain-containing protein</fullName>
    </recommendedName>
</protein>
<dbReference type="InterPro" id="IPR036390">
    <property type="entry name" value="WH_DNA-bd_sf"/>
</dbReference>
<evidence type="ECO:0000256" key="4">
    <source>
        <dbReference type="SAM" id="MobiDB-lite"/>
    </source>
</evidence>
<comment type="caution">
    <text evidence="6">The sequence shown here is derived from an EMBL/GenBank/DDBJ whole genome shotgun (WGS) entry which is preliminary data.</text>
</comment>
<feature type="domain" description="Fork-head" evidence="5">
    <location>
        <begin position="199"/>
        <end position="311"/>
    </location>
</feature>
<dbReference type="GO" id="GO:0000981">
    <property type="term" value="F:DNA-binding transcription factor activity, RNA polymerase II-specific"/>
    <property type="evidence" value="ECO:0007669"/>
    <property type="project" value="TreeGrafter"/>
</dbReference>
<organism evidence="6 7">
    <name type="scientific">Plectosphaerella cucumerina</name>
    <dbReference type="NCBI Taxonomy" id="40658"/>
    <lineage>
        <taxon>Eukaryota</taxon>
        <taxon>Fungi</taxon>
        <taxon>Dikarya</taxon>
        <taxon>Ascomycota</taxon>
        <taxon>Pezizomycotina</taxon>
        <taxon>Sordariomycetes</taxon>
        <taxon>Hypocreomycetidae</taxon>
        <taxon>Glomerellales</taxon>
        <taxon>Plectosphaerellaceae</taxon>
        <taxon>Plectosphaerella</taxon>
    </lineage>
</organism>
<dbReference type="AlphaFoldDB" id="A0A8K0X4S2"/>
<accession>A0A8K0X4S2</accession>
<evidence type="ECO:0000256" key="3">
    <source>
        <dbReference type="PROSITE-ProRule" id="PRU00089"/>
    </source>
</evidence>
<feature type="compositionally biased region" description="Polar residues" evidence="4">
    <location>
        <begin position="318"/>
        <end position="328"/>
    </location>
</feature>
<gene>
    <name evidence="6" type="ORF">B0T11DRAFT_329464</name>
</gene>
<dbReference type="GO" id="GO:0000978">
    <property type="term" value="F:RNA polymerase II cis-regulatory region sequence-specific DNA binding"/>
    <property type="evidence" value="ECO:0007669"/>
    <property type="project" value="TreeGrafter"/>
</dbReference>
<dbReference type="EMBL" id="JAGPXD010000003">
    <property type="protein sequence ID" value="KAH7363494.1"/>
    <property type="molecule type" value="Genomic_DNA"/>
</dbReference>
<comment type="subcellular location">
    <subcellularLocation>
        <location evidence="3">Nucleus</location>
    </subcellularLocation>
</comment>
<sequence length="530" mass="58311">MDANVHDALLDEPAGGPQGSWMPDDWANFSNTSAPQHFLMPQAEWPPSPPSLHGEELGNYSFDTPFDVMNGSLPTASGYNPSTLSPRGWPQDTSAVWNSSNASHPSQQPMDAAEHDALSSHDQPSRRGSPAMLADSLPTWSMSPADSHQDSLSPSDSPYAMQEEDYAVKAEDALMGSDTVIKTEDGCDGGQMDQMNTARQDEPYAQLIYRALLSRPGHSMTLQEIYQWFRENTDKIKGRDKITGKENKGWQNSIRHNLSMNMAFGKRDKPDNWTLDTPSSPGKPKKSTEWILQPWAVTEGVESTTRYRKNDAARRTRTSPARGSTSPVRRSRHLTFYPHPINPGQTIPGRAKSGRIGGRAAARQVALRQANTLMNGQGAPGASSSPSSTYPVAAYEPMPGAPMHCGHHLHHQPQASEFQANPFQPSMQGDYDQQQRQQQQQLYHQHHNQHHMAHGLEMPLAAPDAALQGVPPSEAALAFQHHQHHQQQPGFDMSGTNLSDVRGMYPGDGHADGEEGTLKWCAGYDGISRQ</sequence>
<dbReference type="InterPro" id="IPR030456">
    <property type="entry name" value="TF_fork_head_CS_2"/>
</dbReference>
<reference evidence="6" key="1">
    <citation type="journal article" date="2021" name="Nat. Commun.">
        <title>Genetic determinants of endophytism in the Arabidopsis root mycobiome.</title>
        <authorList>
            <person name="Mesny F."/>
            <person name="Miyauchi S."/>
            <person name="Thiergart T."/>
            <person name="Pickel B."/>
            <person name="Atanasova L."/>
            <person name="Karlsson M."/>
            <person name="Huettel B."/>
            <person name="Barry K.W."/>
            <person name="Haridas S."/>
            <person name="Chen C."/>
            <person name="Bauer D."/>
            <person name="Andreopoulos W."/>
            <person name="Pangilinan J."/>
            <person name="LaButti K."/>
            <person name="Riley R."/>
            <person name="Lipzen A."/>
            <person name="Clum A."/>
            <person name="Drula E."/>
            <person name="Henrissat B."/>
            <person name="Kohler A."/>
            <person name="Grigoriev I.V."/>
            <person name="Martin F.M."/>
            <person name="Hacquard S."/>
        </authorList>
    </citation>
    <scope>NUCLEOTIDE SEQUENCE</scope>
    <source>
        <strain evidence="6">MPI-CAGE-AT-0016</strain>
    </source>
</reference>
<dbReference type="Pfam" id="PF00250">
    <property type="entry name" value="Forkhead"/>
    <property type="match status" value="1"/>
</dbReference>
<feature type="compositionally biased region" description="Basic residues" evidence="4">
    <location>
        <begin position="444"/>
        <end position="453"/>
    </location>
</feature>
<dbReference type="Gene3D" id="1.10.10.10">
    <property type="entry name" value="Winged helix-like DNA-binding domain superfamily/Winged helix DNA-binding domain"/>
    <property type="match status" value="1"/>
</dbReference>
<dbReference type="InterPro" id="IPR050211">
    <property type="entry name" value="FOX_domain-containing"/>
</dbReference>
<dbReference type="SMART" id="SM00339">
    <property type="entry name" value="FH"/>
    <property type="match status" value="1"/>
</dbReference>
<feature type="region of interest" description="Disordered" evidence="4">
    <location>
        <begin position="301"/>
        <end position="358"/>
    </location>
</feature>
<evidence type="ECO:0000256" key="2">
    <source>
        <dbReference type="ARBA" id="ARBA00023242"/>
    </source>
</evidence>
<evidence type="ECO:0000313" key="6">
    <source>
        <dbReference type="EMBL" id="KAH7363494.1"/>
    </source>
</evidence>
<dbReference type="PANTHER" id="PTHR11829:SF343">
    <property type="entry name" value="FORK-HEAD DOMAIN-CONTAINING PROTEIN"/>
    <property type="match status" value="1"/>
</dbReference>
<feature type="compositionally biased region" description="Polar residues" evidence="4">
    <location>
        <begin position="138"/>
        <end position="156"/>
    </location>
</feature>
<feature type="region of interest" description="Disordered" evidence="4">
    <location>
        <begin position="420"/>
        <end position="453"/>
    </location>
</feature>
<feature type="compositionally biased region" description="Low complexity" evidence="4">
    <location>
        <begin position="434"/>
        <end position="443"/>
    </location>
</feature>
<feature type="region of interest" description="Disordered" evidence="4">
    <location>
        <begin position="73"/>
        <end position="158"/>
    </location>
</feature>
<proteinExistence type="predicted"/>
<keyword evidence="2 3" id="KW-0539">Nucleus</keyword>
<evidence type="ECO:0000259" key="5">
    <source>
        <dbReference type="PROSITE" id="PS50039"/>
    </source>
</evidence>
<name>A0A8K0X4S2_9PEZI</name>
<dbReference type="InterPro" id="IPR001766">
    <property type="entry name" value="Fork_head_dom"/>
</dbReference>
<dbReference type="Proteomes" id="UP000813385">
    <property type="component" value="Unassembled WGS sequence"/>
</dbReference>
<feature type="DNA-binding region" description="Fork-head" evidence="3">
    <location>
        <begin position="199"/>
        <end position="311"/>
    </location>
</feature>
<feature type="compositionally biased region" description="Polar residues" evidence="4">
    <location>
        <begin position="73"/>
        <end position="109"/>
    </location>
</feature>
<dbReference type="PROSITE" id="PS50039">
    <property type="entry name" value="FORK_HEAD_3"/>
    <property type="match status" value="1"/>
</dbReference>
<keyword evidence="1 3" id="KW-0238">DNA-binding</keyword>
<dbReference type="OrthoDB" id="5954824at2759"/>
<dbReference type="InterPro" id="IPR036388">
    <property type="entry name" value="WH-like_DNA-bd_sf"/>
</dbReference>
<dbReference type="GO" id="GO:0005634">
    <property type="term" value="C:nucleus"/>
    <property type="evidence" value="ECO:0007669"/>
    <property type="project" value="UniProtKB-SubCell"/>
</dbReference>
<keyword evidence="7" id="KW-1185">Reference proteome</keyword>
<dbReference type="PROSITE" id="PS00658">
    <property type="entry name" value="FORK_HEAD_2"/>
    <property type="match status" value="1"/>
</dbReference>